<dbReference type="Proteomes" id="UP000030645">
    <property type="component" value="Unassembled WGS sequence"/>
</dbReference>
<dbReference type="EMBL" id="KE621253">
    <property type="protein sequence ID" value="EXC39138.1"/>
    <property type="molecule type" value="Genomic_DNA"/>
</dbReference>
<organism evidence="2 3">
    <name type="scientific">Morus notabilis</name>
    <dbReference type="NCBI Taxonomy" id="981085"/>
    <lineage>
        <taxon>Eukaryota</taxon>
        <taxon>Viridiplantae</taxon>
        <taxon>Streptophyta</taxon>
        <taxon>Embryophyta</taxon>
        <taxon>Tracheophyta</taxon>
        <taxon>Spermatophyta</taxon>
        <taxon>Magnoliopsida</taxon>
        <taxon>eudicotyledons</taxon>
        <taxon>Gunneridae</taxon>
        <taxon>Pentapetalae</taxon>
        <taxon>rosids</taxon>
        <taxon>fabids</taxon>
        <taxon>Rosales</taxon>
        <taxon>Moraceae</taxon>
        <taxon>Moreae</taxon>
        <taxon>Morus</taxon>
    </lineage>
</organism>
<proteinExistence type="predicted"/>
<reference evidence="3" key="1">
    <citation type="submission" date="2013-01" db="EMBL/GenBank/DDBJ databases">
        <title>Draft Genome Sequence of a Mulberry Tree, Morus notabilis C.K. Schneid.</title>
        <authorList>
            <person name="He N."/>
            <person name="Zhao S."/>
        </authorList>
    </citation>
    <scope>NUCLEOTIDE SEQUENCE</scope>
</reference>
<protein>
    <submittedName>
        <fullName evidence="2">Uncharacterized protein</fullName>
    </submittedName>
</protein>
<evidence type="ECO:0000313" key="2">
    <source>
        <dbReference type="EMBL" id="EXC39138.1"/>
    </source>
</evidence>
<keyword evidence="3" id="KW-1185">Reference proteome</keyword>
<dbReference type="EMBL" id="KE343721">
    <property type="protein sequence ID" value="EXB39283.1"/>
    <property type="molecule type" value="Genomic_DNA"/>
</dbReference>
<accession>W9SDT7</accession>
<sequence length="74" mass="8216">MASLLTWTGEPTLVRGSLRRFSAATECDFGHGFLVAGCALVVGGEKDETEGETEMDGLRFLRWHTEEVRLRRGC</sequence>
<dbReference type="AlphaFoldDB" id="W9SDT7"/>
<gene>
    <name evidence="2" type="ORF">L484_000040</name>
    <name evidence="1" type="ORF">L484_024978</name>
</gene>
<evidence type="ECO:0000313" key="3">
    <source>
        <dbReference type="Proteomes" id="UP000030645"/>
    </source>
</evidence>
<evidence type="ECO:0000313" key="1">
    <source>
        <dbReference type="EMBL" id="EXB39283.1"/>
    </source>
</evidence>
<name>W9SDT7_9ROSA</name>
<reference evidence="2" key="2">
    <citation type="submission" date="2013-06" db="EMBL/GenBank/DDBJ databases">
        <title>Draft Genome Sequence of a Mulberry Tree, Morus notabilis C.K. Schn.</title>
        <authorList>
            <person name="He N."/>
            <person name="Zhao S."/>
        </authorList>
    </citation>
    <scope>NUCLEOTIDE SEQUENCE</scope>
</reference>